<dbReference type="InterPro" id="IPR011990">
    <property type="entry name" value="TPR-like_helical_dom_sf"/>
</dbReference>
<evidence type="ECO:0000256" key="3">
    <source>
        <dbReference type="ARBA" id="ARBA00022833"/>
    </source>
</evidence>
<dbReference type="SUPFAM" id="SSF48452">
    <property type="entry name" value="TPR-like"/>
    <property type="match status" value="1"/>
</dbReference>
<dbReference type="EMBL" id="HBUE01246404">
    <property type="protein sequence ID" value="CAG6552277.1"/>
    <property type="molecule type" value="Transcribed_RNA"/>
</dbReference>
<dbReference type="InterPro" id="IPR001214">
    <property type="entry name" value="SET_dom"/>
</dbReference>
<keyword evidence="2 4" id="KW-0863">Zinc-finger</keyword>
<dbReference type="GO" id="GO:0008270">
    <property type="term" value="F:zinc ion binding"/>
    <property type="evidence" value="ECO:0007669"/>
    <property type="project" value="UniProtKB-KW"/>
</dbReference>
<dbReference type="SUPFAM" id="SSF82199">
    <property type="entry name" value="SET domain"/>
    <property type="match status" value="1"/>
</dbReference>
<dbReference type="Gene3D" id="2.170.270.10">
    <property type="entry name" value="SET domain"/>
    <property type="match status" value="1"/>
</dbReference>
<dbReference type="GO" id="GO:0008170">
    <property type="term" value="F:N-methyltransferase activity"/>
    <property type="evidence" value="ECO:0007669"/>
    <property type="project" value="UniProtKB-ARBA"/>
</dbReference>
<feature type="domain" description="MYND-type" evidence="6">
    <location>
        <begin position="213"/>
        <end position="253"/>
    </location>
</feature>
<dbReference type="AlphaFoldDB" id="A0A8D8L8R7"/>
<evidence type="ECO:0000256" key="1">
    <source>
        <dbReference type="ARBA" id="ARBA00022723"/>
    </source>
</evidence>
<dbReference type="PROSITE" id="PS50865">
    <property type="entry name" value="ZF_MYND_2"/>
    <property type="match status" value="1"/>
</dbReference>
<dbReference type="EMBL" id="HBUE01353528">
    <property type="protein sequence ID" value="CAG6604586.1"/>
    <property type="molecule type" value="Transcribed_RNA"/>
</dbReference>
<accession>A0A8D8L8R7</accession>
<evidence type="ECO:0000259" key="5">
    <source>
        <dbReference type="PROSITE" id="PS50280"/>
    </source>
</evidence>
<dbReference type="GO" id="GO:0008276">
    <property type="term" value="F:protein methyltransferase activity"/>
    <property type="evidence" value="ECO:0007669"/>
    <property type="project" value="UniProtKB-ARBA"/>
</dbReference>
<evidence type="ECO:0000256" key="4">
    <source>
        <dbReference type="PROSITE-ProRule" id="PRU00134"/>
    </source>
</evidence>
<dbReference type="PANTHER" id="PTHR47111:SF1">
    <property type="entry name" value="SET AND MYND DOMAIN-CONTAINING PROTEIN 4"/>
    <property type="match status" value="1"/>
</dbReference>
<dbReference type="Pfam" id="PF01753">
    <property type="entry name" value="zf-MYND"/>
    <property type="match status" value="1"/>
</dbReference>
<evidence type="ECO:0000256" key="2">
    <source>
        <dbReference type="ARBA" id="ARBA00022771"/>
    </source>
</evidence>
<dbReference type="InterPro" id="IPR002893">
    <property type="entry name" value="Znf_MYND"/>
</dbReference>
<keyword evidence="3" id="KW-0862">Zinc</keyword>
<dbReference type="GO" id="GO:0008757">
    <property type="term" value="F:S-adenosylmethionine-dependent methyltransferase activity"/>
    <property type="evidence" value="ECO:0007669"/>
    <property type="project" value="UniProtKB-ARBA"/>
</dbReference>
<dbReference type="Gene3D" id="6.10.140.2220">
    <property type="match status" value="1"/>
</dbReference>
<dbReference type="Gene3D" id="1.25.40.10">
    <property type="entry name" value="Tetratricopeptide repeat domain"/>
    <property type="match status" value="1"/>
</dbReference>
<dbReference type="Pfam" id="PF00856">
    <property type="entry name" value="SET"/>
    <property type="match status" value="1"/>
</dbReference>
<protein>
    <submittedName>
        <fullName evidence="7">SET and MYND domain-containing protein 4</fullName>
    </submittedName>
</protein>
<sequence>MKKNMIKQALSRKFDTGELHRDSDLQDFLKSINETVRTMNISEIRKSDDSAAKLRIAGNQLYQERKYAEALAYYTESIRLAEPESDQLGMGYANRSVIYYEQGEFELALYNIDLAKRNNYPVMLMPKLLDREFNCKQQIAAGRSKDTFPCLPMDINVDTNPRIPFLADGIGMTYGSTYGRGMVAEKDFNPGDVILDEKIELCGVDLNLASEHCNHCSSRFNCSLIPCPTCTIFMYCSQECLEQNWKFYHRFECAVATKLLSASYLPSMVCPRLFFYGLTQFDDDLQAMMEYCEKEINVKFNPLDLDYTNLDRLEVFKALHNTKPFDMPEIEHVVKYTACAYYVVLLMNPAVSSIIRTETHRQFFLRTLLQYVRVTYSLTSYSSRSLINVGTISPVYSICNYSCDPNAITINDFGRTKLIILRPVRNGEQIFTYTQTWWCPVYAGVRCCCNICDLEKASQGWRTKFNRDFSPEVQRQFEALKKDMARADLNAVAKLNRLQQFIQRYAERYHPQKNFGMVLKGFSDLLDCAACNGNVALAKAQLRATYAEH</sequence>
<dbReference type="PANTHER" id="PTHR47111">
    <property type="entry name" value="BCDNA.LD29892"/>
    <property type="match status" value="1"/>
</dbReference>
<evidence type="ECO:0000259" key="6">
    <source>
        <dbReference type="PROSITE" id="PS50865"/>
    </source>
</evidence>
<dbReference type="InterPro" id="IPR046341">
    <property type="entry name" value="SET_dom_sf"/>
</dbReference>
<reference evidence="7" key="1">
    <citation type="submission" date="2021-05" db="EMBL/GenBank/DDBJ databases">
        <authorList>
            <person name="Alioto T."/>
            <person name="Alioto T."/>
            <person name="Gomez Garrido J."/>
        </authorList>
    </citation>
    <scope>NUCLEOTIDE SEQUENCE</scope>
</reference>
<keyword evidence="1" id="KW-0479">Metal-binding</keyword>
<name>A0A8D8L8R7_CULPI</name>
<evidence type="ECO:0000313" key="7">
    <source>
        <dbReference type="EMBL" id="CAG6604586.1"/>
    </source>
</evidence>
<dbReference type="PROSITE" id="PS50280">
    <property type="entry name" value="SET"/>
    <property type="match status" value="1"/>
</dbReference>
<feature type="domain" description="SET" evidence="5">
    <location>
        <begin position="161"/>
        <end position="435"/>
    </location>
</feature>
<dbReference type="Gene3D" id="1.10.220.160">
    <property type="match status" value="1"/>
</dbReference>
<proteinExistence type="predicted"/>
<organism evidence="7">
    <name type="scientific">Culex pipiens</name>
    <name type="common">House mosquito</name>
    <dbReference type="NCBI Taxonomy" id="7175"/>
    <lineage>
        <taxon>Eukaryota</taxon>
        <taxon>Metazoa</taxon>
        <taxon>Ecdysozoa</taxon>
        <taxon>Arthropoda</taxon>
        <taxon>Hexapoda</taxon>
        <taxon>Insecta</taxon>
        <taxon>Pterygota</taxon>
        <taxon>Neoptera</taxon>
        <taxon>Endopterygota</taxon>
        <taxon>Diptera</taxon>
        <taxon>Nematocera</taxon>
        <taxon>Culicoidea</taxon>
        <taxon>Culicidae</taxon>
        <taxon>Culicinae</taxon>
        <taxon>Culicini</taxon>
        <taxon>Culex</taxon>
        <taxon>Culex</taxon>
    </lineage>
</organism>